<gene>
    <name evidence="2" type="ORF">ROHU_032778</name>
</gene>
<evidence type="ECO:0000256" key="1">
    <source>
        <dbReference type="SAM" id="MobiDB-lite"/>
    </source>
</evidence>
<dbReference type="AlphaFoldDB" id="A0A498LIM7"/>
<dbReference type="STRING" id="84645.A0A498LIM7"/>
<protein>
    <submittedName>
        <fullName evidence="2">Forkhead box P4 isoform X1</fullName>
    </submittedName>
</protein>
<sequence length="197" mass="21381">MLAVFTYCNETHLIEANLYGLGKQDFASFCIRCHVMMVESATETIRTTPSNQNGVSSLSSQSDGGGREGGSNGDTNGEISPVDLLHLQQQQSSVVSSSKPKSFTWKQRSAAILVKHPAKKRWSRKTVPAPSLQAHVVRAQSTLSLGPSGAWEKSQASTDVKDSTVFTKQTEAQQSDGECEQREGEVAKGRKRVPGWV</sequence>
<dbReference type="EMBL" id="QBIY01013364">
    <property type="protein sequence ID" value="RXN06544.1"/>
    <property type="molecule type" value="Genomic_DNA"/>
</dbReference>
<name>A0A498LIM7_LABRO</name>
<keyword evidence="3" id="KW-1185">Reference proteome</keyword>
<feature type="compositionally biased region" description="Basic and acidic residues" evidence="1">
    <location>
        <begin position="179"/>
        <end position="188"/>
    </location>
</feature>
<comment type="caution">
    <text evidence="2">The sequence shown here is derived from an EMBL/GenBank/DDBJ whole genome shotgun (WGS) entry which is preliminary data.</text>
</comment>
<feature type="compositionally biased region" description="Polar residues" evidence="1">
    <location>
        <begin position="46"/>
        <end position="58"/>
    </location>
</feature>
<feature type="region of interest" description="Disordered" evidence="1">
    <location>
        <begin position="46"/>
        <end position="79"/>
    </location>
</feature>
<organism evidence="2 3">
    <name type="scientific">Labeo rohita</name>
    <name type="common">Indian major carp</name>
    <name type="synonym">Cyprinus rohita</name>
    <dbReference type="NCBI Taxonomy" id="84645"/>
    <lineage>
        <taxon>Eukaryota</taxon>
        <taxon>Metazoa</taxon>
        <taxon>Chordata</taxon>
        <taxon>Craniata</taxon>
        <taxon>Vertebrata</taxon>
        <taxon>Euteleostomi</taxon>
        <taxon>Actinopterygii</taxon>
        <taxon>Neopterygii</taxon>
        <taxon>Teleostei</taxon>
        <taxon>Ostariophysi</taxon>
        <taxon>Cypriniformes</taxon>
        <taxon>Cyprinidae</taxon>
        <taxon>Labeoninae</taxon>
        <taxon>Labeonini</taxon>
        <taxon>Labeo</taxon>
    </lineage>
</organism>
<feature type="compositionally biased region" description="Polar residues" evidence="1">
    <location>
        <begin position="154"/>
        <end position="176"/>
    </location>
</feature>
<evidence type="ECO:0000313" key="2">
    <source>
        <dbReference type="EMBL" id="RXN06544.1"/>
    </source>
</evidence>
<accession>A0A498LIM7</accession>
<dbReference type="Proteomes" id="UP000290572">
    <property type="component" value="Unassembled WGS sequence"/>
</dbReference>
<proteinExistence type="predicted"/>
<feature type="compositionally biased region" description="Gly residues" evidence="1">
    <location>
        <begin position="63"/>
        <end position="72"/>
    </location>
</feature>
<evidence type="ECO:0000313" key="3">
    <source>
        <dbReference type="Proteomes" id="UP000290572"/>
    </source>
</evidence>
<reference evidence="2 3" key="1">
    <citation type="submission" date="2018-03" db="EMBL/GenBank/DDBJ databases">
        <title>Draft genome sequence of Rohu Carp (Labeo rohita).</title>
        <authorList>
            <person name="Das P."/>
            <person name="Kushwaha B."/>
            <person name="Joshi C.G."/>
            <person name="Kumar D."/>
            <person name="Nagpure N.S."/>
            <person name="Sahoo L."/>
            <person name="Das S.P."/>
            <person name="Bit A."/>
            <person name="Patnaik S."/>
            <person name="Meher P.K."/>
            <person name="Jayasankar P."/>
            <person name="Koringa P.G."/>
            <person name="Patel N.V."/>
            <person name="Hinsu A.T."/>
            <person name="Kumar R."/>
            <person name="Pandey M."/>
            <person name="Agarwal S."/>
            <person name="Srivastava S."/>
            <person name="Singh M."/>
            <person name="Iquebal M.A."/>
            <person name="Jaiswal S."/>
            <person name="Angadi U.B."/>
            <person name="Kumar N."/>
            <person name="Raza M."/>
            <person name="Shah T.M."/>
            <person name="Rai A."/>
            <person name="Jena J.K."/>
        </authorList>
    </citation>
    <scope>NUCLEOTIDE SEQUENCE [LARGE SCALE GENOMIC DNA]</scope>
    <source>
        <strain evidence="2">DASCIFA01</strain>
        <tissue evidence="2">Testis</tissue>
    </source>
</reference>
<feature type="region of interest" description="Disordered" evidence="1">
    <location>
        <begin position="146"/>
        <end position="197"/>
    </location>
</feature>